<dbReference type="Gene3D" id="3.40.50.1820">
    <property type="entry name" value="alpha/beta hydrolase"/>
    <property type="match status" value="1"/>
</dbReference>
<dbReference type="InterPro" id="IPR029058">
    <property type="entry name" value="AB_hydrolase_fold"/>
</dbReference>
<dbReference type="SMART" id="SM00939">
    <property type="entry name" value="PepX_C"/>
    <property type="match status" value="1"/>
</dbReference>
<dbReference type="RefSeq" id="WP_188668083.1">
    <property type="nucleotide sequence ID" value="NZ_BMJI01000010.1"/>
</dbReference>
<protein>
    <submittedName>
        <fullName evidence="4">Acyl esterase</fullName>
    </submittedName>
</protein>
<gene>
    <name evidence="4" type="ORF">GCM10011512_18760</name>
</gene>
<sequence>MSEPVEYLFRGPRSTPESRAGRPPRPHVERRPGMVIERDVAVPFGDEGHVLYVDVYRPDTDVPAAPLISWSPYGKHNPAPIGQIYPNAGVKPEWTSDLTTFEAPDPEYWLPHGYALVLADCPGTWYSEGRATYHSPEEARAFADLVEWAGTQPWSAGKVGLSGVSYLASLQWRVAALNPPHLAAINPWEGWNDTYREVARHGGIPETSFWPYIWERWGAGTTEIEDLEAETAAHPFFDDFWASKVPPLEDIRVPAYVVASWADQGLHSRGTLEGFRRISSERKWLDVHGRKKWAYYYEPELIERQRAFFDHFLLDRPDTGIDSWPRVRAEVRDAYYRGTWRDAEQWPLEDVENRPLYLRAGDGSLGWEASDVVEEVGYDGLGSGLAPRRATFAITFPEAVELVGHIKAALWVSAEAAEDMDVFVALFKLDTQGRQVGFPYYGQFEDGPVAVGWLRASHRELDAERSTDAMPVLAHRRELPLTPGEPTRIDVEVWPSGTRFEAGETLLLVVQGSDVMRYPEHLTFARHGRTVNVGRHVVHTGGRFDSHLLVPVLPARDRPPAGPDRCGPGAARGSVGTPA</sequence>
<evidence type="ECO:0000256" key="1">
    <source>
        <dbReference type="ARBA" id="ARBA00022801"/>
    </source>
</evidence>
<feature type="region of interest" description="Disordered" evidence="2">
    <location>
        <begin position="1"/>
        <end position="31"/>
    </location>
</feature>
<dbReference type="PANTHER" id="PTHR43056:SF10">
    <property type="entry name" value="COCE_NOND FAMILY, PUTATIVE (AFU_ORTHOLOGUE AFUA_7G00600)-RELATED"/>
    <property type="match status" value="1"/>
</dbReference>
<dbReference type="PANTHER" id="PTHR43056">
    <property type="entry name" value="PEPTIDASE S9 PROLYL OLIGOPEPTIDASE"/>
    <property type="match status" value="1"/>
</dbReference>
<accession>A0ABQ1P9S1</accession>
<keyword evidence="5" id="KW-1185">Reference proteome</keyword>
<dbReference type="InterPro" id="IPR050585">
    <property type="entry name" value="Xaa-Pro_dipeptidyl-ppase/CocE"/>
</dbReference>
<dbReference type="InterPro" id="IPR013736">
    <property type="entry name" value="Xaa-Pro_dipept_C"/>
</dbReference>
<feature type="region of interest" description="Disordered" evidence="2">
    <location>
        <begin position="556"/>
        <end position="579"/>
    </location>
</feature>
<reference evidence="5" key="1">
    <citation type="journal article" date="2019" name="Int. J. Syst. Evol. Microbiol.">
        <title>The Global Catalogue of Microorganisms (GCM) 10K type strain sequencing project: providing services to taxonomists for standard genome sequencing and annotation.</title>
        <authorList>
            <consortium name="The Broad Institute Genomics Platform"/>
            <consortium name="The Broad Institute Genome Sequencing Center for Infectious Disease"/>
            <person name="Wu L."/>
            <person name="Ma J."/>
        </authorList>
    </citation>
    <scope>NUCLEOTIDE SEQUENCE [LARGE SCALE GENOMIC DNA]</scope>
    <source>
        <strain evidence="5">CGMCC 1.15480</strain>
    </source>
</reference>
<evidence type="ECO:0000313" key="5">
    <source>
        <dbReference type="Proteomes" id="UP000597761"/>
    </source>
</evidence>
<evidence type="ECO:0000256" key="2">
    <source>
        <dbReference type="SAM" id="MobiDB-lite"/>
    </source>
</evidence>
<dbReference type="Gene3D" id="1.10.3020.20">
    <property type="match status" value="1"/>
</dbReference>
<evidence type="ECO:0000259" key="3">
    <source>
        <dbReference type="SMART" id="SM00939"/>
    </source>
</evidence>
<name>A0ABQ1P9S1_9MICC</name>
<dbReference type="Proteomes" id="UP000597761">
    <property type="component" value="Unassembled WGS sequence"/>
</dbReference>
<dbReference type="SUPFAM" id="SSF49785">
    <property type="entry name" value="Galactose-binding domain-like"/>
    <property type="match status" value="1"/>
</dbReference>
<dbReference type="EMBL" id="BMJI01000010">
    <property type="protein sequence ID" value="GGC91917.1"/>
    <property type="molecule type" value="Genomic_DNA"/>
</dbReference>
<proteinExistence type="predicted"/>
<dbReference type="InterPro" id="IPR000383">
    <property type="entry name" value="Xaa-Pro-like_dom"/>
</dbReference>
<organism evidence="4 5">
    <name type="scientific">Tersicoccus solisilvae</name>
    <dbReference type="NCBI Taxonomy" id="1882339"/>
    <lineage>
        <taxon>Bacteria</taxon>
        <taxon>Bacillati</taxon>
        <taxon>Actinomycetota</taxon>
        <taxon>Actinomycetes</taxon>
        <taxon>Micrococcales</taxon>
        <taxon>Micrococcaceae</taxon>
        <taxon>Tersicoccus</taxon>
    </lineage>
</organism>
<comment type="caution">
    <text evidence="4">The sequence shown here is derived from an EMBL/GenBank/DDBJ whole genome shotgun (WGS) entry which is preliminary data.</text>
</comment>
<dbReference type="NCBIfam" id="TIGR00976">
    <property type="entry name" value="CocE_NonD"/>
    <property type="match status" value="1"/>
</dbReference>
<dbReference type="InterPro" id="IPR005674">
    <property type="entry name" value="CocE/Ser_esterase"/>
</dbReference>
<feature type="domain" description="Xaa-Pro dipeptidyl-peptidase C-terminal" evidence="3">
    <location>
        <begin position="306"/>
        <end position="549"/>
    </location>
</feature>
<dbReference type="Pfam" id="PF08530">
    <property type="entry name" value="PepX_C"/>
    <property type="match status" value="1"/>
</dbReference>
<dbReference type="InterPro" id="IPR008979">
    <property type="entry name" value="Galactose-bd-like_sf"/>
</dbReference>
<dbReference type="SUPFAM" id="SSF53474">
    <property type="entry name" value="alpha/beta-Hydrolases"/>
    <property type="match status" value="1"/>
</dbReference>
<feature type="compositionally biased region" description="Low complexity" evidence="2">
    <location>
        <begin position="563"/>
        <end position="573"/>
    </location>
</feature>
<keyword evidence="1" id="KW-0378">Hydrolase</keyword>
<dbReference type="Pfam" id="PF02129">
    <property type="entry name" value="Peptidase_S15"/>
    <property type="match status" value="1"/>
</dbReference>
<evidence type="ECO:0000313" key="4">
    <source>
        <dbReference type="EMBL" id="GGC91917.1"/>
    </source>
</evidence>
<dbReference type="Gene3D" id="2.60.120.260">
    <property type="entry name" value="Galactose-binding domain-like"/>
    <property type="match status" value="1"/>
</dbReference>